<name>A0A840TU32_9BACT</name>
<keyword evidence="5" id="KW-1185">Reference proteome</keyword>
<dbReference type="InterPro" id="IPR003961">
    <property type="entry name" value="FN3_dom"/>
</dbReference>
<gene>
    <name evidence="4" type="ORF">HNQ92_004935</name>
</gene>
<evidence type="ECO:0000313" key="5">
    <source>
        <dbReference type="Proteomes" id="UP000557307"/>
    </source>
</evidence>
<dbReference type="PANTHER" id="PTHR45867">
    <property type="entry name" value="PURPLE ACID PHOSPHATASE"/>
    <property type="match status" value="1"/>
</dbReference>
<dbReference type="InterPro" id="IPR015914">
    <property type="entry name" value="PAPs_N"/>
</dbReference>
<comment type="caution">
    <text evidence="4">The sequence shown here is derived from an EMBL/GenBank/DDBJ whole genome shotgun (WGS) entry which is preliminary data.</text>
</comment>
<dbReference type="Proteomes" id="UP000557307">
    <property type="component" value="Unassembled WGS sequence"/>
</dbReference>
<proteinExistence type="predicted"/>
<dbReference type="InterPro" id="IPR008963">
    <property type="entry name" value="Purple_acid_Pase-like_N"/>
</dbReference>
<keyword evidence="1" id="KW-0732">Signal</keyword>
<evidence type="ECO:0008006" key="6">
    <source>
        <dbReference type="Google" id="ProtNLM"/>
    </source>
</evidence>
<dbReference type="Gene3D" id="3.60.21.10">
    <property type="match status" value="1"/>
</dbReference>
<accession>A0A840TU32</accession>
<dbReference type="PANTHER" id="PTHR45867:SF3">
    <property type="entry name" value="ACID PHOSPHATASE TYPE 7"/>
    <property type="match status" value="1"/>
</dbReference>
<dbReference type="RefSeq" id="WP_184178226.1">
    <property type="nucleotide sequence ID" value="NZ_JACHGF010000011.1"/>
</dbReference>
<evidence type="ECO:0000313" key="4">
    <source>
        <dbReference type="EMBL" id="MBB5286774.1"/>
    </source>
</evidence>
<dbReference type="EMBL" id="JACHGF010000011">
    <property type="protein sequence ID" value="MBB5286774.1"/>
    <property type="molecule type" value="Genomic_DNA"/>
</dbReference>
<dbReference type="InterPro" id="IPR029052">
    <property type="entry name" value="Metallo-depent_PP-like"/>
</dbReference>
<feature type="domain" description="Purple acid phosphatase N-terminal" evidence="3">
    <location>
        <begin position="37"/>
        <end position="133"/>
    </location>
</feature>
<protein>
    <recommendedName>
        <fullName evidence="6">Metallophosphoesterase family protein</fullName>
    </recommendedName>
</protein>
<dbReference type="CDD" id="cd00063">
    <property type="entry name" value="FN3"/>
    <property type="match status" value="1"/>
</dbReference>
<evidence type="ECO:0000259" key="3">
    <source>
        <dbReference type="Pfam" id="PF16656"/>
    </source>
</evidence>
<dbReference type="SUPFAM" id="SSF56300">
    <property type="entry name" value="Metallo-dependent phosphatases"/>
    <property type="match status" value="1"/>
</dbReference>
<dbReference type="AlphaFoldDB" id="A0A840TU32"/>
<sequence>MKNVFLAGLLVAAVGVGLMALRENTEAPVSSLSFLYPHHLSVSWETDPSTSQSFSWRTHDTTRQSYIEYCEATATPFFRERVQRMKAQTEPHRADDGTWNHHSINIERLRPQTRYSYRVGYGEYWSEWAEFKTASGKNEPFSFLYFGDVQRDIYSLGSRTIRQALRDKPDAKFLLFGGDLVHRGALNRENWNEFFPAGGWIFQNYPLLATPGNHEYATAGSPDYLTKHWRLNFAFPQNGPPGHEEETYFVDYNNVRLVSLNLCRYPIDKPGTQAMLSWLEDRLKEFRGDWVIVMHHYSMEQLARNREAGVRFPEFKALYERYQVPLVLTGHEHVYARGRMEGKWPVYVVSVSGPYQNAIRFTDWMERAGTSLQLYQEINVTPTALHYVAKTAVGEVYDEFTVSKAKKGGLQFALGTKLGPQSLLPPPDFTTRYKKEVVATYEADRDKYLQKTR</sequence>
<dbReference type="GO" id="GO:0046872">
    <property type="term" value="F:metal ion binding"/>
    <property type="evidence" value="ECO:0007669"/>
    <property type="project" value="InterPro"/>
</dbReference>
<dbReference type="Pfam" id="PF00149">
    <property type="entry name" value="Metallophos"/>
    <property type="match status" value="1"/>
</dbReference>
<reference evidence="4 5" key="1">
    <citation type="submission" date="2020-08" db="EMBL/GenBank/DDBJ databases">
        <title>Genomic Encyclopedia of Type Strains, Phase IV (KMG-IV): sequencing the most valuable type-strain genomes for metagenomic binning, comparative biology and taxonomic classification.</title>
        <authorList>
            <person name="Goeker M."/>
        </authorList>
    </citation>
    <scope>NUCLEOTIDE SEQUENCE [LARGE SCALE GENOMIC DNA]</scope>
    <source>
        <strain evidence="4 5">DSM 105074</strain>
    </source>
</reference>
<feature type="domain" description="Calcineurin-like phosphoesterase" evidence="2">
    <location>
        <begin position="143"/>
        <end position="335"/>
    </location>
</feature>
<evidence type="ECO:0000259" key="2">
    <source>
        <dbReference type="Pfam" id="PF00149"/>
    </source>
</evidence>
<organism evidence="4 5">
    <name type="scientific">Rhabdobacter roseus</name>
    <dbReference type="NCBI Taxonomy" id="1655419"/>
    <lineage>
        <taxon>Bacteria</taxon>
        <taxon>Pseudomonadati</taxon>
        <taxon>Bacteroidota</taxon>
        <taxon>Cytophagia</taxon>
        <taxon>Cytophagales</taxon>
        <taxon>Cytophagaceae</taxon>
        <taxon>Rhabdobacter</taxon>
    </lineage>
</organism>
<dbReference type="SUPFAM" id="SSF49363">
    <property type="entry name" value="Purple acid phosphatase, N-terminal domain"/>
    <property type="match status" value="1"/>
</dbReference>
<evidence type="ECO:0000256" key="1">
    <source>
        <dbReference type="ARBA" id="ARBA00022729"/>
    </source>
</evidence>
<dbReference type="Pfam" id="PF16656">
    <property type="entry name" value="Pur_ac_phosph_N"/>
    <property type="match status" value="1"/>
</dbReference>
<dbReference type="GO" id="GO:0003993">
    <property type="term" value="F:acid phosphatase activity"/>
    <property type="evidence" value="ECO:0007669"/>
    <property type="project" value="InterPro"/>
</dbReference>
<dbReference type="Gene3D" id="2.60.40.380">
    <property type="entry name" value="Purple acid phosphatase-like, N-terminal"/>
    <property type="match status" value="1"/>
</dbReference>
<dbReference type="InterPro" id="IPR004843">
    <property type="entry name" value="Calcineurin-like_PHP"/>
</dbReference>